<dbReference type="OrthoDB" id="3364670at2759"/>
<dbReference type="InterPro" id="IPR003653">
    <property type="entry name" value="Peptidase_C48_C"/>
</dbReference>
<dbReference type="GO" id="GO:0019783">
    <property type="term" value="F:ubiquitin-like protein peptidase activity"/>
    <property type="evidence" value="ECO:0007669"/>
    <property type="project" value="UniProtKB-ARBA"/>
</dbReference>
<feature type="compositionally biased region" description="Acidic residues" evidence="4">
    <location>
        <begin position="1093"/>
        <end position="1105"/>
    </location>
</feature>
<feature type="compositionally biased region" description="Low complexity" evidence="4">
    <location>
        <begin position="380"/>
        <end position="400"/>
    </location>
</feature>
<feature type="domain" description="Ubiquitin-like protease family profile" evidence="5">
    <location>
        <begin position="1225"/>
        <end position="1408"/>
    </location>
</feature>
<feature type="compositionally biased region" description="Basic and acidic residues" evidence="4">
    <location>
        <begin position="1062"/>
        <end position="1072"/>
    </location>
</feature>
<organism evidence="6 7">
    <name type="scientific">Botryobasidium botryosum (strain FD-172 SS1)</name>
    <dbReference type="NCBI Taxonomy" id="930990"/>
    <lineage>
        <taxon>Eukaryota</taxon>
        <taxon>Fungi</taxon>
        <taxon>Dikarya</taxon>
        <taxon>Basidiomycota</taxon>
        <taxon>Agaricomycotina</taxon>
        <taxon>Agaricomycetes</taxon>
        <taxon>Cantharellales</taxon>
        <taxon>Botryobasidiaceae</taxon>
        <taxon>Botryobasidium</taxon>
    </lineage>
</organism>
<proteinExistence type="inferred from homology"/>
<accession>A0A067MN54</accession>
<sequence>MTASAFGSGRSVNARPRKPGGRRLQPTVDISPDSGGQPPLATPSLPNSRYAFSEAKKQRRLPGAPRFPPSVRQQAVLQLPHGQRYTQAQNPRPLAGHVGVEIIVGSSIKGKGIDVPSPLDGEDLIYDQDQMGFDDDAIDVARLAVHNLHRHQRRRTSQWHRWSTVVIPSLIRPYLEFKHATRSGAIPPPPPVSTHTCPCSDSRKLHVTLATWNSFENVSITVCHCRTAALQLLELGFFPCAPSRPTIAFHLDLLQLITLQLRNGVPNITAWAETLDAFWRDRGFVIPFEGTLRRRLANALQWYQFLVHQANALVTRSADVNPTSPRSSSNTKGSPPHNTASLPPSPRLPSSPALPSAPIAPPSASTVPVFVPTALPSALPAPPSLSTGHSSTTPTSPPKNHSTRTADAGHSATSTARPVFGPPPPPSSRSGGDDDEERPSAYLRARCPLCFGGRQSKMSRSTCDAHACLDGCFGHKRRAGQGLDPEIPYDDSRFLPDDLVREMMERVEKARGEPKKTPKKSEKHAEFSGLPVSNSVLDHCEATFIAAQENVAKSSKKFYSDTGLMALLCRHDRVLWLVNLTTPGERQHYALALIVQLFLHLPSFWRIGLLYDIACQLHRSLVKWDLLPEYLHRLVFGVSVFHAYGHQWPCQLVYHPRKRIEFGLTDGEGCERFWFAISPLIPSLRVSGYYRRLFVLDCQLIHLEEISLARLGAWLVRRSHACKKRLEEAVANLKKCGIDVDTLRSQWHAQVKAQTEKAPRQSKNIADRAVEEVVLERAKLEDAAAAIVTLETRLSAIPCEEEEAREAVELDLQSARTTSAQVSAGLKTMEKALGVTGKQQLAVLKGDPYLRARMNARALRSRIRARIIEHKFERTKIERAFRRQMQQEKNHAHTNASIHRRKGSIMALIRKFNKLVDDMKDLRRDGKAPIESKLPRKLDSAKIFQLDVDDDLWQDDPGLGDDTGDAPGWLGNDKIRDGIVAMLEQDRCLEEEERLQHERGSMQEWITSEVRTITAACMVHQDDKPLLYQLERRLARLRELNATWKTALEGFDMPKQWPFSKEPADPSPDHVYARAGRSRLRPNFPTYASDSSDSSDSETVPDENEPAEEILDNMKEESAASSSDESLQGDADETVNTLADAVTKSSLYDNLSHNVSNPASLRDGAASLSVARVSPAPSASRVSLGPRVSPASLAFQSEPSGSKVKSRSGKKLVAQEEVGRQLNGFWCLGEDMARVASRTMWFSGSAITLFAELRTTHARGNLGTRVYHLPTTFMTNIGDLIAARQSGDEAKVAALVATLGGSMANVCTPLESVSWLIPTHVPSHWTLLEVRWDLKQLRHYDSLPERPAAIADTMVVAQKARIFLQLMCEAFGQDVQIQEWNWKDERRPTRQFNTYDCGPFTCADIVSLAETGLPSTMTQDDMEEWRATILKELRGLEPRVIGKRARASDFLPENQEVIFVD</sequence>
<dbReference type="Pfam" id="PF18758">
    <property type="entry name" value="KDZ"/>
    <property type="match status" value="1"/>
</dbReference>
<dbReference type="InterPro" id="IPR038765">
    <property type="entry name" value="Papain-like_cys_pep_sf"/>
</dbReference>
<dbReference type="PROSITE" id="PS50600">
    <property type="entry name" value="ULP_PROTEASE"/>
    <property type="match status" value="1"/>
</dbReference>
<comment type="similarity">
    <text evidence="1">Belongs to the peptidase C48 family.</text>
</comment>
<dbReference type="Pfam" id="PF02902">
    <property type="entry name" value="Peptidase_C48"/>
    <property type="match status" value="1"/>
</dbReference>
<keyword evidence="3" id="KW-0378">Hydrolase</keyword>
<dbReference type="PANTHER" id="PTHR33096">
    <property type="entry name" value="CXC2 DOMAIN-CONTAINING PROTEIN"/>
    <property type="match status" value="1"/>
</dbReference>
<evidence type="ECO:0000256" key="1">
    <source>
        <dbReference type="ARBA" id="ARBA00005234"/>
    </source>
</evidence>
<evidence type="ECO:0000256" key="4">
    <source>
        <dbReference type="SAM" id="MobiDB-lite"/>
    </source>
</evidence>
<keyword evidence="2" id="KW-0645">Protease</keyword>
<dbReference type="HOGENOM" id="CLU_004552_10_4_1"/>
<evidence type="ECO:0000313" key="6">
    <source>
        <dbReference type="EMBL" id="KDQ16969.1"/>
    </source>
</evidence>
<feature type="compositionally biased region" description="Polar residues" evidence="4">
    <location>
        <begin position="319"/>
        <end position="339"/>
    </location>
</feature>
<keyword evidence="7" id="KW-1185">Reference proteome</keyword>
<feature type="region of interest" description="Disordered" evidence="4">
    <location>
        <begin position="319"/>
        <end position="359"/>
    </location>
</feature>
<reference evidence="7" key="1">
    <citation type="journal article" date="2014" name="Proc. Natl. Acad. Sci. U.S.A.">
        <title>Extensive sampling of basidiomycete genomes demonstrates inadequacy of the white-rot/brown-rot paradigm for wood decay fungi.</title>
        <authorList>
            <person name="Riley R."/>
            <person name="Salamov A.A."/>
            <person name="Brown D.W."/>
            <person name="Nagy L.G."/>
            <person name="Floudas D."/>
            <person name="Held B.W."/>
            <person name="Levasseur A."/>
            <person name="Lombard V."/>
            <person name="Morin E."/>
            <person name="Otillar R."/>
            <person name="Lindquist E.A."/>
            <person name="Sun H."/>
            <person name="LaButti K.M."/>
            <person name="Schmutz J."/>
            <person name="Jabbour D."/>
            <person name="Luo H."/>
            <person name="Baker S.E."/>
            <person name="Pisabarro A.G."/>
            <person name="Walton J.D."/>
            <person name="Blanchette R.A."/>
            <person name="Henrissat B."/>
            <person name="Martin F."/>
            <person name="Cullen D."/>
            <person name="Hibbett D.S."/>
            <person name="Grigoriev I.V."/>
        </authorList>
    </citation>
    <scope>NUCLEOTIDE SEQUENCE [LARGE SCALE GENOMIC DNA]</scope>
    <source>
        <strain evidence="7">FD-172 SS1</strain>
    </source>
</reference>
<evidence type="ECO:0000256" key="2">
    <source>
        <dbReference type="ARBA" id="ARBA00022670"/>
    </source>
</evidence>
<dbReference type="PANTHER" id="PTHR33096:SF1">
    <property type="entry name" value="CXC1-LIKE CYSTEINE CLUSTER ASSOCIATED WITH KDZ TRANSPOSASES DOMAIN-CONTAINING PROTEIN"/>
    <property type="match status" value="1"/>
</dbReference>
<dbReference type="SUPFAM" id="SSF54001">
    <property type="entry name" value="Cysteine proteinases"/>
    <property type="match status" value="1"/>
</dbReference>
<feature type="region of interest" description="Disordered" evidence="4">
    <location>
        <begin position="1"/>
        <end position="47"/>
    </location>
</feature>
<dbReference type="STRING" id="930990.A0A067MN54"/>
<feature type="region of interest" description="Disordered" evidence="4">
    <location>
        <begin position="380"/>
        <end position="438"/>
    </location>
</feature>
<dbReference type="Gene3D" id="3.40.395.10">
    <property type="entry name" value="Adenoviral Proteinase, Chain A"/>
    <property type="match status" value="1"/>
</dbReference>
<dbReference type="GO" id="GO:0006508">
    <property type="term" value="P:proteolysis"/>
    <property type="evidence" value="ECO:0007669"/>
    <property type="project" value="UniProtKB-KW"/>
</dbReference>
<dbReference type="Proteomes" id="UP000027195">
    <property type="component" value="Unassembled WGS sequence"/>
</dbReference>
<protein>
    <recommendedName>
        <fullName evidence="5">Ubiquitin-like protease family profile domain-containing protein</fullName>
    </recommendedName>
</protein>
<feature type="region of interest" description="Disordered" evidence="4">
    <location>
        <begin position="1054"/>
        <end position="1105"/>
    </location>
</feature>
<dbReference type="InParanoid" id="A0A067MN54"/>
<feature type="compositionally biased region" description="Low complexity" evidence="4">
    <location>
        <begin position="350"/>
        <end position="359"/>
    </location>
</feature>
<evidence type="ECO:0000313" key="7">
    <source>
        <dbReference type="Proteomes" id="UP000027195"/>
    </source>
</evidence>
<gene>
    <name evidence="6" type="ORF">BOTBODRAFT_30356</name>
</gene>
<evidence type="ECO:0000259" key="5">
    <source>
        <dbReference type="PROSITE" id="PS50600"/>
    </source>
</evidence>
<dbReference type="EMBL" id="KL198025">
    <property type="protein sequence ID" value="KDQ16969.1"/>
    <property type="molecule type" value="Genomic_DNA"/>
</dbReference>
<dbReference type="GO" id="GO:0008234">
    <property type="term" value="F:cysteine-type peptidase activity"/>
    <property type="evidence" value="ECO:0007669"/>
    <property type="project" value="InterPro"/>
</dbReference>
<evidence type="ECO:0000256" key="3">
    <source>
        <dbReference type="ARBA" id="ARBA00022801"/>
    </source>
</evidence>
<dbReference type="InterPro" id="IPR040521">
    <property type="entry name" value="KDZ"/>
</dbReference>
<dbReference type="Pfam" id="PF18802">
    <property type="entry name" value="CxC1"/>
    <property type="match status" value="1"/>
</dbReference>
<name>A0A067MN54_BOTB1</name>
<dbReference type="InterPro" id="IPR041320">
    <property type="entry name" value="CxC1"/>
</dbReference>